<protein>
    <submittedName>
        <fullName evidence="2">Uncharacterized protein</fullName>
    </submittedName>
</protein>
<dbReference type="PATRIC" id="fig|1473.5.peg.1755"/>
<dbReference type="Proteomes" id="UP000036780">
    <property type="component" value="Unassembled WGS sequence"/>
</dbReference>
<proteinExistence type="predicted"/>
<reference evidence="3" key="1">
    <citation type="submission" date="2015-07" db="EMBL/GenBank/DDBJ databases">
        <title>Fjat-10053 dsm26.</title>
        <authorList>
            <person name="Liu B."/>
            <person name="Wang J."/>
            <person name="Zhu Y."/>
            <person name="Liu G."/>
            <person name="Chen Q."/>
            <person name="Chen Z."/>
            <person name="Lan J."/>
            <person name="Che J."/>
            <person name="Ge C."/>
            <person name="Shi H."/>
            <person name="Pan Z."/>
            <person name="Liu X."/>
        </authorList>
    </citation>
    <scope>NUCLEOTIDE SEQUENCE [LARGE SCALE GENOMIC DNA]</scope>
    <source>
        <strain evidence="3">DSM 26</strain>
    </source>
</reference>
<evidence type="ECO:0000313" key="3">
    <source>
        <dbReference type="Proteomes" id="UP000036780"/>
    </source>
</evidence>
<evidence type="ECO:0000256" key="1">
    <source>
        <dbReference type="SAM" id="Phobius"/>
    </source>
</evidence>
<dbReference type="RefSeq" id="WP_050352374.1">
    <property type="nucleotide sequence ID" value="NZ_BOSN01000008.1"/>
</dbReference>
<dbReference type="OrthoDB" id="2881431at2"/>
<comment type="caution">
    <text evidence="2">The sequence shown here is derived from an EMBL/GenBank/DDBJ whole genome shotgun (WGS) entry which is preliminary data.</text>
</comment>
<accession>A0A0L0QMM4</accession>
<feature type="transmembrane region" description="Helical" evidence="1">
    <location>
        <begin position="140"/>
        <end position="160"/>
    </location>
</feature>
<dbReference type="GeneID" id="66871100"/>
<dbReference type="AlphaFoldDB" id="A0A0L0QMM4"/>
<evidence type="ECO:0000313" key="2">
    <source>
        <dbReference type="EMBL" id="KNE19816.1"/>
    </source>
</evidence>
<organism evidence="2 3">
    <name type="scientific">Virgibacillus pantothenticus</name>
    <dbReference type="NCBI Taxonomy" id="1473"/>
    <lineage>
        <taxon>Bacteria</taxon>
        <taxon>Bacillati</taxon>
        <taxon>Bacillota</taxon>
        <taxon>Bacilli</taxon>
        <taxon>Bacillales</taxon>
        <taxon>Bacillaceae</taxon>
        <taxon>Virgibacillus</taxon>
    </lineage>
</organism>
<feature type="transmembrane region" description="Helical" evidence="1">
    <location>
        <begin position="195"/>
        <end position="222"/>
    </location>
</feature>
<sequence length="238" mass="26138">MSEDELKEFGINMDEDADTFNPEILDEDFDCEAAVNDLDIAKMDGEEKDEFLQVIEEVAATSDTEEVELLEEALIDIFNSDSETFNDLEATQESLEEAYVEKLESEEIALLSRTKKLIFGSNKVYAAKKKKGKIRVGVNLAGAVFNVAISGVVGGGVSALKSYIKKKGKKVVAKNLSRVATAQAKKLKIKSVRGVAIVTVISSAIYVALDYLNVGVALARVIDSKDWYRNNGWIDITK</sequence>
<keyword evidence="1" id="KW-0812">Transmembrane</keyword>
<keyword evidence="3" id="KW-1185">Reference proteome</keyword>
<gene>
    <name evidence="2" type="ORF">AFK71_15450</name>
</gene>
<keyword evidence="1" id="KW-1133">Transmembrane helix</keyword>
<name>A0A0L0QMM4_VIRPA</name>
<dbReference type="EMBL" id="LGTO01000007">
    <property type="protein sequence ID" value="KNE19816.1"/>
    <property type="molecule type" value="Genomic_DNA"/>
</dbReference>
<keyword evidence="1" id="KW-0472">Membrane</keyword>